<dbReference type="PROSITE" id="PS50006">
    <property type="entry name" value="FHA_DOMAIN"/>
    <property type="match status" value="1"/>
</dbReference>
<reference evidence="2 3" key="1">
    <citation type="submission" date="2015-12" db="EMBL/GenBank/DDBJ databases">
        <title>The genome of Folsomia candida.</title>
        <authorList>
            <person name="Faddeeva A."/>
            <person name="Derks M.F."/>
            <person name="Anvar Y."/>
            <person name="Smit S."/>
            <person name="Van Straalen N."/>
            <person name="Roelofs D."/>
        </authorList>
    </citation>
    <scope>NUCLEOTIDE SEQUENCE [LARGE SCALE GENOMIC DNA]</scope>
    <source>
        <strain evidence="2 3">VU population</strain>
        <tissue evidence="2">Whole body</tissue>
    </source>
</reference>
<protein>
    <submittedName>
        <fullName evidence="2">Serine/threonine-protein kinase RAD53</fullName>
    </submittedName>
</protein>
<dbReference type="InterPro" id="IPR050923">
    <property type="entry name" value="Cell_Proc_Reg/RNA_Proc"/>
</dbReference>
<dbReference type="SUPFAM" id="SSF49879">
    <property type="entry name" value="SMAD/FHA domain"/>
    <property type="match status" value="1"/>
</dbReference>
<dbReference type="InterPro" id="IPR000253">
    <property type="entry name" value="FHA_dom"/>
</dbReference>
<keyword evidence="2" id="KW-0808">Transferase</keyword>
<proteinExistence type="predicted"/>
<dbReference type="OrthoDB" id="5330228at2759"/>
<organism evidence="2 3">
    <name type="scientific">Folsomia candida</name>
    <name type="common">Springtail</name>
    <dbReference type="NCBI Taxonomy" id="158441"/>
    <lineage>
        <taxon>Eukaryota</taxon>
        <taxon>Metazoa</taxon>
        <taxon>Ecdysozoa</taxon>
        <taxon>Arthropoda</taxon>
        <taxon>Hexapoda</taxon>
        <taxon>Collembola</taxon>
        <taxon>Entomobryomorpha</taxon>
        <taxon>Isotomoidea</taxon>
        <taxon>Isotomidae</taxon>
        <taxon>Proisotominae</taxon>
        <taxon>Folsomia</taxon>
    </lineage>
</organism>
<keyword evidence="3" id="KW-1185">Reference proteome</keyword>
<dbReference type="AlphaFoldDB" id="A0A226F5S8"/>
<dbReference type="InterPro" id="IPR008984">
    <property type="entry name" value="SMAD_FHA_dom_sf"/>
</dbReference>
<feature type="domain" description="FHA" evidence="1">
    <location>
        <begin position="34"/>
        <end position="82"/>
    </location>
</feature>
<evidence type="ECO:0000313" key="2">
    <source>
        <dbReference type="EMBL" id="OXA64680.1"/>
    </source>
</evidence>
<dbReference type="SMART" id="SM00240">
    <property type="entry name" value="FHA"/>
    <property type="match status" value="1"/>
</dbReference>
<dbReference type="Pfam" id="PF00498">
    <property type="entry name" value="FHA"/>
    <property type="match status" value="1"/>
</dbReference>
<dbReference type="EMBL" id="LNIX01000001">
    <property type="protein sequence ID" value="OXA64680.1"/>
    <property type="molecule type" value="Genomic_DNA"/>
</dbReference>
<gene>
    <name evidence="2" type="ORF">Fcan01_01871</name>
</gene>
<evidence type="ECO:0000313" key="3">
    <source>
        <dbReference type="Proteomes" id="UP000198287"/>
    </source>
</evidence>
<comment type="caution">
    <text evidence="2">The sequence shown here is derived from an EMBL/GenBank/DDBJ whole genome shotgun (WGS) entry which is preliminary data.</text>
</comment>
<evidence type="ECO:0000259" key="1">
    <source>
        <dbReference type="PROSITE" id="PS50006"/>
    </source>
</evidence>
<dbReference type="GO" id="GO:0016301">
    <property type="term" value="F:kinase activity"/>
    <property type="evidence" value="ECO:0007669"/>
    <property type="project" value="UniProtKB-KW"/>
</dbReference>
<accession>A0A226F5S8</accession>
<keyword evidence="2" id="KW-0418">Kinase</keyword>
<sequence length="750" mass="86803">MEKSDDGGDGEESAVLKLISNPLPAVIPLGMKHVVVGRSPTCDIVLNLPEISAQHCYLEIGDNRWFIKDISLNGIWVGNEKLEKNIPRILNHQDLIKFGPKLVYRFNNTQTTENSSEGTVFLEGRWWNENDLGGRCFIMGRWWENLQEWLDETSQKLEYNGPPSPQLVEDQGVDERMEVEGEISLEIEQPVAKIARMDDGIDVGGAGDNTTEDIFIKRRLFYWLARPHPPSPSIWKPPTQGLGKLFFYIRDELRSKGWRGKDEDMKLSAEYKQWLRTLTGIEAYQKNLNEVDLNFNGMPIFVCRNEDKLFYSIGKLKKEFDPNVGSSKPNSRNNYEVKRCNWESVCVECSCWKQSMTKGKCEEHGERNRELFLVIDRHNKGRVVLMLFNANHRSSDYDRKSLNESIHSAEARLNRSLQDYMTERGVPESISRIKRYQEYKAKKYTDKKIQQLEKEYWKARFSKVEFEVLQKWKLSNSKKDMYNKIYDTVQVGLSILVSTHNTKYPDEKKFQLLQKDIEFKHMSFQLLEKILCSNNFSIAVTNETIYAQLDRQNSPFLSPSGVNKFMPSTYFILEYDAVYDGLRTSRTAKSNAGKTSANKNSSISTRGLLVTEKDPSKSLHTIALYQTKFDEESNDWKVVKSISYSNSKLNNEQSRIIDFAKLDCAKAETMGHLSNIFGMIQKCTVDGMPLKLANKKFSHFDEYENHLFQYLEDLFDFKFEKRITLSSSPIKLDTRGQPVFDLHAVGQFLE</sequence>
<dbReference type="PANTHER" id="PTHR23308">
    <property type="entry name" value="NUCLEAR INHIBITOR OF PROTEIN PHOSPHATASE-1"/>
    <property type="match status" value="1"/>
</dbReference>
<name>A0A226F5S8_FOLCA</name>
<dbReference type="Gene3D" id="2.60.200.20">
    <property type="match status" value="1"/>
</dbReference>
<dbReference type="Proteomes" id="UP000198287">
    <property type="component" value="Unassembled WGS sequence"/>
</dbReference>